<evidence type="ECO:0000256" key="3">
    <source>
        <dbReference type="ARBA" id="ARBA00022679"/>
    </source>
</evidence>
<dbReference type="Proteomes" id="UP000469870">
    <property type="component" value="Unassembled WGS sequence"/>
</dbReference>
<evidence type="ECO:0000313" key="11">
    <source>
        <dbReference type="EMBL" id="MRI84905.1"/>
    </source>
</evidence>
<feature type="transmembrane region" description="Helical" evidence="8">
    <location>
        <begin position="238"/>
        <end position="259"/>
    </location>
</feature>
<keyword evidence="3 11" id="KW-0808">Transferase</keyword>
<keyword evidence="5 8" id="KW-1133">Transmembrane helix</keyword>
<dbReference type="EMBL" id="WJQS01000002">
    <property type="protein sequence ID" value="MRI84905.1"/>
    <property type="molecule type" value="Genomic_DNA"/>
</dbReference>
<feature type="transmembrane region" description="Helical" evidence="8">
    <location>
        <begin position="177"/>
        <end position="196"/>
    </location>
</feature>
<dbReference type="PANTHER" id="PTHR23028">
    <property type="entry name" value="ACETYLTRANSFERASE"/>
    <property type="match status" value="1"/>
</dbReference>
<evidence type="ECO:0000256" key="8">
    <source>
        <dbReference type="SAM" id="Phobius"/>
    </source>
</evidence>
<name>A0A6I2GN01_9LACT</name>
<evidence type="ECO:0000259" key="9">
    <source>
        <dbReference type="Pfam" id="PF01757"/>
    </source>
</evidence>
<keyword evidence="4 8" id="KW-0812">Transmembrane</keyword>
<evidence type="ECO:0000256" key="7">
    <source>
        <dbReference type="ARBA" id="ARBA00023315"/>
    </source>
</evidence>
<dbReference type="Pfam" id="PF01757">
    <property type="entry name" value="Acyl_transf_3"/>
    <property type="match status" value="1"/>
</dbReference>
<dbReference type="GO" id="GO:0005886">
    <property type="term" value="C:plasma membrane"/>
    <property type="evidence" value="ECO:0007669"/>
    <property type="project" value="UniProtKB-SubCell"/>
</dbReference>
<reference evidence="12 13" key="1">
    <citation type="submission" date="2019-11" db="EMBL/GenBank/DDBJ databases">
        <title>Characterisation of Fundicoccus ignavus gen. nov. sp. nov., a novel genus of the family Aerococcaceae isolated from bulk tank milk.</title>
        <authorList>
            <person name="Siebert A."/>
            <person name="Huptas C."/>
            <person name="Wenning M."/>
            <person name="Scherer S."/>
            <person name="Doll E.V."/>
        </authorList>
    </citation>
    <scope>NUCLEOTIDE SEQUENCE [LARGE SCALE GENOMIC DNA]</scope>
    <source>
        <strain evidence="10 13">DSM 109653</strain>
        <strain evidence="11 12">WS4759</strain>
    </source>
</reference>
<organism evidence="11 12">
    <name type="scientific">Fundicoccus ignavus</name>
    <dbReference type="NCBI Taxonomy" id="2664442"/>
    <lineage>
        <taxon>Bacteria</taxon>
        <taxon>Bacillati</taxon>
        <taxon>Bacillota</taxon>
        <taxon>Bacilli</taxon>
        <taxon>Lactobacillales</taxon>
        <taxon>Aerococcaceae</taxon>
        <taxon>Fundicoccus</taxon>
    </lineage>
</organism>
<dbReference type="GO" id="GO:0016747">
    <property type="term" value="F:acyltransferase activity, transferring groups other than amino-acyl groups"/>
    <property type="evidence" value="ECO:0007669"/>
    <property type="project" value="InterPro"/>
</dbReference>
<keyword evidence="2" id="KW-1003">Cell membrane</keyword>
<feature type="transmembrane region" description="Helical" evidence="8">
    <location>
        <begin position="308"/>
        <end position="326"/>
    </location>
</feature>
<feature type="domain" description="Acyltransferase 3" evidence="9">
    <location>
        <begin position="16"/>
        <end position="347"/>
    </location>
</feature>
<sequence length="617" mass="70379">MMENKVKAPVKRLAVFDGLKGVSILTIIGYYFFEHIVPGGFLAVNLFLFIAGFLNFRSLYIASVQGKSVKLWEFYRGRFSRLFFPMLAMISITITYILLFARDYLFNIRNMAISALLFFNNFYQIANEQSYFVQAANPSPFTHLWYVAIYGQLIILVPLMMKLFYSWHKKPGITTNILLIVSLLSAVLLGYLYKAGEDPTRIYYGLLTRAFAFTFGGAIGLLYPIKLQPKPMQTKARIIFNVTGLISLVLAFFMIKFMYGTHAFAYQFGMALFTLVCAVLVMCAMHPATIWHKVFSFRLFTFFGKRSYSYYLWYYPVYLIISKNLVVFKTNIYLNFALQFLVIMILSEITYRLFEIKQWSLPIGQDFNWKKTKHQFAYFRDNPKSLKVIKTLTGVYAFVLIMGLVGVIASPEQRSETAQILQQTIEENKKLAQDTQTQETETVKVVNNIEGLSQQELLFANGLDISFIGDSVLLASASEIQSVFPKAVVDGSVGRQLYNSYSVVQAMQLNGTLKPTVVTILGSNGTFTAAQLNDYIEAVGTDKDQYFLSVHVDRAWTNNANTQLFAAAQRYGNVKIIDWAGFANDHPEWYSDDEVHPNAEGALELAKFIAQEIYRQR</sequence>
<accession>A0A6I2GN01</accession>
<feature type="transmembrane region" description="Helical" evidence="8">
    <location>
        <begin position="12"/>
        <end position="33"/>
    </location>
</feature>
<gene>
    <name evidence="11" type="ORF">GIY09_03185</name>
    <name evidence="10" type="ORF">GIY11_01305</name>
</gene>
<dbReference type="Gene3D" id="3.40.50.1110">
    <property type="entry name" value="SGNH hydrolase"/>
    <property type="match status" value="1"/>
</dbReference>
<feature type="transmembrane region" description="Helical" evidence="8">
    <location>
        <begin position="202"/>
        <end position="226"/>
    </location>
</feature>
<keyword evidence="12" id="KW-1185">Reference proteome</keyword>
<feature type="transmembrane region" description="Helical" evidence="8">
    <location>
        <begin position="265"/>
        <end position="287"/>
    </location>
</feature>
<dbReference type="InterPro" id="IPR002656">
    <property type="entry name" value="Acyl_transf_3_dom"/>
</dbReference>
<evidence type="ECO:0000313" key="10">
    <source>
        <dbReference type="EMBL" id="MRI80671.1"/>
    </source>
</evidence>
<feature type="transmembrane region" description="Helical" evidence="8">
    <location>
        <begin position="39"/>
        <end position="61"/>
    </location>
</feature>
<dbReference type="CDD" id="cd01840">
    <property type="entry name" value="SGNH_hydrolase_yrhL_like"/>
    <property type="match status" value="1"/>
</dbReference>
<evidence type="ECO:0000313" key="12">
    <source>
        <dbReference type="Proteomes" id="UP000430975"/>
    </source>
</evidence>
<dbReference type="SUPFAM" id="SSF52266">
    <property type="entry name" value="SGNH hydrolase"/>
    <property type="match status" value="1"/>
</dbReference>
<dbReference type="Proteomes" id="UP000430975">
    <property type="component" value="Unassembled WGS sequence"/>
</dbReference>
<feature type="transmembrane region" description="Helical" evidence="8">
    <location>
        <begin position="388"/>
        <end position="409"/>
    </location>
</feature>
<dbReference type="InterPro" id="IPR050879">
    <property type="entry name" value="Acyltransferase_3"/>
</dbReference>
<comment type="caution">
    <text evidence="11">The sequence shown here is derived from an EMBL/GenBank/DDBJ whole genome shotgun (WGS) entry which is preliminary data.</text>
</comment>
<evidence type="ECO:0000256" key="4">
    <source>
        <dbReference type="ARBA" id="ARBA00022692"/>
    </source>
</evidence>
<evidence type="ECO:0000256" key="6">
    <source>
        <dbReference type="ARBA" id="ARBA00023136"/>
    </source>
</evidence>
<dbReference type="PANTHER" id="PTHR23028:SF53">
    <property type="entry name" value="ACYL_TRANSF_3 DOMAIN-CONTAINING PROTEIN"/>
    <property type="match status" value="1"/>
</dbReference>
<evidence type="ECO:0000256" key="5">
    <source>
        <dbReference type="ARBA" id="ARBA00022989"/>
    </source>
</evidence>
<dbReference type="GO" id="GO:0009103">
    <property type="term" value="P:lipopolysaccharide biosynthetic process"/>
    <property type="evidence" value="ECO:0007669"/>
    <property type="project" value="TreeGrafter"/>
</dbReference>
<evidence type="ECO:0000313" key="13">
    <source>
        <dbReference type="Proteomes" id="UP000469870"/>
    </source>
</evidence>
<feature type="transmembrane region" description="Helical" evidence="8">
    <location>
        <begin position="332"/>
        <end position="351"/>
    </location>
</feature>
<dbReference type="EMBL" id="WJQR01000001">
    <property type="protein sequence ID" value="MRI80671.1"/>
    <property type="molecule type" value="Genomic_DNA"/>
</dbReference>
<keyword evidence="7 11" id="KW-0012">Acyltransferase</keyword>
<feature type="transmembrane region" description="Helical" evidence="8">
    <location>
        <begin position="144"/>
        <end position="165"/>
    </location>
</feature>
<dbReference type="AlphaFoldDB" id="A0A6I2GN01"/>
<protein>
    <submittedName>
        <fullName evidence="11">Acyltransferase family protein</fullName>
    </submittedName>
</protein>
<evidence type="ECO:0000256" key="1">
    <source>
        <dbReference type="ARBA" id="ARBA00004651"/>
    </source>
</evidence>
<evidence type="ECO:0000256" key="2">
    <source>
        <dbReference type="ARBA" id="ARBA00022475"/>
    </source>
</evidence>
<feature type="transmembrane region" description="Helical" evidence="8">
    <location>
        <begin position="82"/>
        <end position="101"/>
    </location>
</feature>
<dbReference type="InterPro" id="IPR036514">
    <property type="entry name" value="SGNH_hydro_sf"/>
</dbReference>
<comment type="subcellular location">
    <subcellularLocation>
        <location evidence="1">Cell membrane</location>
        <topology evidence="1">Multi-pass membrane protein</topology>
    </subcellularLocation>
</comment>
<proteinExistence type="predicted"/>
<keyword evidence="6 8" id="KW-0472">Membrane</keyword>